<feature type="compositionally biased region" description="Polar residues" evidence="1">
    <location>
        <begin position="407"/>
        <end position="421"/>
    </location>
</feature>
<feature type="compositionally biased region" description="Low complexity" evidence="1">
    <location>
        <begin position="19"/>
        <end position="40"/>
    </location>
</feature>
<feature type="region of interest" description="Disordered" evidence="1">
    <location>
        <begin position="1"/>
        <end position="69"/>
    </location>
</feature>
<feature type="compositionally biased region" description="Low complexity" evidence="1">
    <location>
        <begin position="182"/>
        <end position="208"/>
    </location>
</feature>
<evidence type="ECO:0000313" key="3">
    <source>
        <dbReference type="Proteomes" id="UP000077069"/>
    </source>
</evidence>
<dbReference type="EMBL" id="KV441555">
    <property type="protein sequence ID" value="OAG03026.1"/>
    <property type="molecule type" value="Genomic_DNA"/>
</dbReference>
<name>A0A177C6J8_9PLEO</name>
<feature type="compositionally biased region" description="Polar residues" evidence="1">
    <location>
        <begin position="279"/>
        <end position="299"/>
    </location>
</feature>
<gene>
    <name evidence="2" type="ORF">CC84DRAFT_952920</name>
</gene>
<feature type="region of interest" description="Disordered" evidence="1">
    <location>
        <begin position="454"/>
        <end position="491"/>
    </location>
</feature>
<reference evidence="2 3" key="1">
    <citation type="submission" date="2016-05" db="EMBL/GenBank/DDBJ databases">
        <title>Comparative analysis of secretome profiles of manganese(II)-oxidizing ascomycete fungi.</title>
        <authorList>
            <consortium name="DOE Joint Genome Institute"/>
            <person name="Zeiner C.A."/>
            <person name="Purvine S.O."/>
            <person name="Zink E.M."/>
            <person name="Wu S."/>
            <person name="Pasa-Tolic L."/>
            <person name="Chaput D.L."/>
            <person name="Haridas S."/>
            <person name="Grigoriev I.V."/>
            <person name="Santelli C.M."/>
            <person name="Hansel C.M."/>
        </authorList>
    </citation>
    <scope>NUCLEOTIDE SEQUENCE [LARGE SCALE GENOMIC DNA]</scope>
    <source>
        <strain evidence="2 3">AP3s5-JAC2a</strain>
    </source>
</reference>
<feature type="compositionally biased region" description="Polar residues" evidence="1">
    <location>
        <begin position="51"/>
        <end position="60"/>
    </location>
</feature>
<evidence type="ECO:0000313" key="2">
    <source>
        <dbReference type="EMBL" id="OAG03026.1"/>
    </source>
</evidence>
<dbReference type="STRING" id="1460663.A0A177C6J8"/>
<dbReference type="GeneID" id="28771428"/>
<sequence length="764" mass="82924">MSQFPSLPPPGPYVPPNNQSQQLQGSSQQQQPHYGYQQPQAPSPYKAHAQDYNQPASQKPTKAFGQVFNQAVTQGKPMLDKLGKFISSKHSKPVYNPQSAPQENYQSYQQQHQQYGQPQVQQYQQAQPQGHHNQGQQFNPRPQSVYQTPLQSPFPQSAYGTPASGNLGQGNNYLPPQALPTPQQHAPQYQQAPQQASYQQSNSSSHNNPGEQAHGHSQPPGQPGQGQVSHVHAQGVPPQTTYGQAQGQQTGIIGGTQIQPPQNFQQHGPPANVFPPEKQPQQHQWGAPASVNQHNASSTPQSPAPSLGGQQQQQWAPHQQASPAAQSPVHLQPTPPPQQQNAASPAPVHPNQQQAQQSPQAQHQQWAPMPPVSPQAQQVHQSPGANSPAPQTSEIHKPASPAPATLPQHQSQVEPSQQKSAQLPAAASQKGPSNAGPMGFIAELPAELGSMSPVEGAKTEQVSSNASQAAPYRAYKPGPGQNGSPGPGYTIARRAVSTSSLPLADPWRFADPVTEVPTREFYIIADLVFDSIDRMFEPQNTGMLEANKVLESWKAQQLPDEAADLFAHDCYSAFGKMWSLEGVPHVMVPSQPSLMPTWNFQQQIHSEELKLPDESTSVSTYPTYVPALNRAGWYKYSFLNWLHQPEDVEKMLSAFCADTYKPGILNQPDMQKRDKNESPALVSRATRISTTAVSRVCQEVVAQMQGSARDGRQGGGLRDATQGAPQAQHSGDVSDPDASLKMHSLQIQQQFNAMMHHSTPSGSA</sequence>
<dbReference type="AlphaFoldDB" id="A0A177C6J8"/>
<proteinExistence type="predicted"/>
<feature type="compositionally biased region" description="Polar residues" evidence="1">
    <location>
        <begin position="374"/>
        <end position="393"/>
    </location>
</feature>
<feature type="region of interest" description="Disordered" evidence="1">
    <location>
        <begin position="705"/>
        <end position="738"/>
    </location>
</feature>
<dbReference type="OrthoDB" id="3941538at2759"/>
<feature type="compositionally biased region" description="Low complexity" evidence="1">
    <location>
        <begin position="300"/>
        <end position="328"/>
    </location>
</feature>
<dbReference type="RefSeq" id="XP_018033391.1">
    <property type="nucleotide sequence ID" value="XM_018187942.1"/>
</dbReference>
<keyword evidence="3" id="KW-1185">Reference proteome</keyword>
<feature type="compositionally biased region" description="Low complexity" evidence="1">
    <location>
        <begin position="101"/>
        <end position="139"/>
    </location>
</feature>
<protein>
    <submittedName>
        <fullName evidence="2">Uncharacterized protein</fullName>
    </submittedName>
</protein>
<feature type="compositionally biased region" description="Pro residues" evidence="1">
    <location>
        <begin position="1"/>
        <end position="15"/>
    </location>
</feature>
<feature type="compositionally biased region" description="Low complexity" evidence="1">
    <location>
        <begin position="339"/>
        <end position="367"/>
    </location>
</feature>
<dbReference type="InParanoid" id="A0A177C6J8"/>
<accession>A0A177C6J8</accession>
<feature type="compositionally biased region" description="Polar residues" evidence="1">
    <location>
        <begin position="140"/>
        <end position="174"/>
    </location>
</feature>
<organism evidence="2 3">
    <name type="scientific">Paraphaeosphaeria sporulosa</name>
    <dbReference type="NCBI Taxonomy" id="1460663"/>
    <lineage>
        <taxon>Eukaryota</taxon>
        <taxon>Fungi</taxon>
        <taxon>Dikarya</taxon>
        <taxon>Ascomycota</taxon>
        <taxon>Pezizomycotina</taxon>
        <taxon>Dothideomycetes</taxon>
        <taxon>Pleosporomycetidae</taxon>
        <taxon>Pleosporales</taxon>
        <taxon>Massarineae</taxon>
        <taxon>Didymosphaeriaceae</taxon>
        <taxon>Paraphaeosphaeria</taxon>
    </lineage>
</organism>
<dbReference type="Proteomes" id="UP000077069">
    <property type="component" value="Unassembled WGS sequence"/>
</dbReference>
<feature type="region of interest" description="Disordered" evidence="1">
    <location>
        <begin position="82"/>
        <end position="440"/>
    </location>
</feature>
<evidence type="ECO:0000256" key="1">
    <source>
        <dbReference type="SAM" id="MobiDB-lite"/>
    </source>
</evidence>
<feature type="compositionally biased region" description="Low complexity" evidence="1">
    <location>
        <begin position="215"/>
        <end position="262"/>
    </location>
</feature>